<dbReference type="AlphaFoldDB" id="A0A518G3E8"/>
<feature type="transmembrane region" description="Helical" evidence="1">
    <location>
        <begin position="12"/>
        <end position="32"/>
    </location>
</feature>
<proteinExistence type="predicted"/>
<organism evidence="2 3">
    <name type="scientific">Aureliella helgolandensis</name>
    <dbReference type="NCBI Taxonomy" id="2527968"/>
    <lineage>
        <taxon>Bacteria</taxon>
        <taxon>Pseudomonadati</taxon>
        <taxon>Planctomycetota</taxon>
        <taxon>Planctomycetia</taxon>
        <taxon>Pirellulales</taxon>
        <taxon>Pirellulaceae</taxon>
        <taxon>Aureliella</taxon>
    </lineage>
</organism>
<keyword evidence="1" id="KW-0812">Transmembrane</keyword>
<evidence type="ECO:0000313" key="3">
    <source>
        <dbReference type="Proteomes" id="UP000318017"/>
    </source>
</evidence>
<evidence type="ECO:0000256" key="1">
    <source>
        <dbReference type="SAM" id="Phobius"/>
    </source>
</evidence>
<accession>A0A518G3E8</accession>
<keyword evidence="3" id="KW-1185">Reference proteome</keyword>
<name>A0A518G3E8_9BACT</name>
<sequence length="73" mass="8075">MIGAMSTEAPVPFRLLGVVFFGIAVEGIRIVLHNKSAKPEDRIGGREISEIVDRLHCKNGGRSISTDSRFCRY</sequence>
<protein>
    <submittedName>
        <fullName evidence="2">Uncharacterized protein</fullName>
    </submittedName>
</protein>
<evidence type="ECO:0000313" key="2">
    <source>
        <dbReference type="EMBL" id="QDV23105.1"/>
    </source>
</evidence>
<dbReference type="EMBL" id="CP036298">
    <property type="protein sequence ID" value="QDV23105.1"/>
    <property type="molecule type" value="Genomic_DNA"/>
</dbReference>
<keyword evidence="1" id="KW-0472">Membrane</keyword>
<gene>
    <name evidence="2" type="ORF">Q31a_14000</name>
</gene>
<dbReference type="KEGG" id="ahel:Q31a_14000"/>
<dbReference type="Proteomes" id="UP000318017">
    <property type="component" value="Chromosome"/>
</dbReference>
<keyword evidence="1" id="KW-1133">Transmembrane helix</keyword>
<reference evidence="2 3" key="1">
    <citation type="submission" date="2019-02" db="EMBL/GenBank/DDBJ databases">
        <title>Deep-cultivation of Planctomycetes and their phenomic and genomic characterization uncovers novel biology.</title>
        <authorList>
            <person name="Wiegand S."/>
            <person name="Jogler M."/>
            <person name="Boedeker C."/>
            <person name="Pinto D."/>
            <person name="Vollmers J."/>
            <person name="Rivas-Marin E."/>
            <person name="Kohn T."/>
            <person name="Peeters S.H."/>
            <person name="Heuer A."/>
            <person name="Rast P."/>
            <person name="Oberbeckmann S."/>
            <person name="Bunk B."/>
            <person name="Jeske O."/>
            <person name="Meyerdierks A."/>
            <person name="Storesund J.E."/>
            <person name="Kallscheuer N."/>
            <person name="Luecker S."/>
            <person name="Lage O.M."/>
            <person name="Pohl T."/>
            <person name="Merkel B.J."/>
            <person name="Hornburger P."/>
            <person name="Mueller R.-W."/>
            <person name="Bruemmer F."/>
            <person name="Labrenz M."/>
            <person name="Spormann A.M."/>
            <person name="Op den Camp H."/>
            <person name="Overmann J."/>
            <person name="Amann R."/>
            <person name="Jetten M.S.M."/>
            <person name="Mascher T."/>
            <person name="Medema M.H."/>
            <person name="Devos D.P."/>
            <person name="Kaster A.-K."/>
            <person name="Ovreas L."/>
            <person name="Rohde M."/>
            <person name="Galperin M.Y."/>
            <person name="Jogler C."/>
        </authorList>
    </citation>
    <scope>NUCLEOTIDE SEQUENCE [LARGE SCALE GENOMIC DNA]</scope>
    <source>
        <strain evidence="2 3">Q31a</strain>
    </source>
</reference>